<evidence type="ECO:0000313" key="2">
    <source>
        <dbReference type="EMBL" id="KAF5342070.1"/>
    </source>
</evidence>
<dbReference type="AlphaFoldDB" id="A0A8H5FLX4"/>
<organism evidence="2 3">
    <name type="scientific">Ephemerocybe angulata</name>
    <dbReference type="NCBI Taxonomy" id="980116"/>
    <lineage>
        <taxon>Eukaryota</taxon>
        <taxon>Fungi</taxon>
        <taxon>Dikarya</taxon>
        <taxon>Basidiomycota</taxon>
        <taxon>Agaricomycotina</taxon>
        <taxon>Agaricomycetes</taxon>
        <taxon>Agaricomycetidae</taxon>
        <taxon>Agaricales</taxon>
        <taxon>Agaricineae</taxon>
        <taxon>Psathyrellaceae</taxon>
        <taxon>Ephemerocybe</taxon>
    </lineage>
</organism>
<feature type="region of interest" description="Disordered" evidence="1">
    <location>
        <begin position="1"/>
        <end position="36"/>
    </location>
</feature>
<protein>
    <submittedName>
        <fullName evidence="2">Uncharacterized protein</fullName>
    </submittedName>
</protein>
<gene>
    <name evidence="2" type="ORF">D9611_001717</name>
</gene>
<feature type="compositionally biased region" description="Basic and acidic residues" evidence="1">
    <location>
        <begin position="355"/>
        <end position="366"/>
    </location>
</feature>
<feature type="compositionally biased region" description="Basic and acidic residues" evidence="1">
    <location>
        <begin position="24"/>
        <end position="36"/>
    </location>
</feature>
<feature type="region of interest" description="Disordered" evidence="1">
    <location>
        <begin position="279"/>
        <end position="415"/>
    </location>
</feature>
<feature type="compositionally biased region" description="Basic and acidic residues" evidence="1">
    <location>
        <begin position="77"/>
        <end position="87"/>
    </location>
</feature>
<feature type="compositionally biased region" description="Acidic residues" evidence="1">
    <location>
        <begin position="367"/>
        <end position="401"/>
    </location>
</feature>
<comment type="caution">
    <text evidence="2">The sequence shown here is derived from an EMBL/GenBank/DDBJ whole genome shotgun (WGS) entry which is preliminary data.</text>
</comment>
<feature type="compositionally biased region" description="Polar residues" evidence="1">
    <location>
        <begin position="490"/>
        <end position="501"/>
    </location>
</feature>
<feature type="region of interest" description="Disordered" evidence="1">
    <location>
        <begin position="468"/>
        <end position="509"/>
    </location>
</feature>
<dbReference type="Proteomes" id="UP000541558">
    <property type="component" value="Unassembled WGS sequence"/>
</dbReference>
<feature type="compositionally biased region" description="Polar residues" evidence="1">
    <location>
        <begin position="93"/>
        <end position="115"/>
    </location>
</feature>
<feature type="compositionally biased region" description="Basic and acidic residues" evidence="1">
    <location>
        <begin position="280"/>
        <end position="331"/>
    </location>
</feature>
<feature type="compositionally biased region" description="Acidic residues" evidence="1">
    <location>
        <begin position="332"/>
        <end position="354"/>
    </location>
</feature>
<proteinExistence type="predicted"/>
<accession>A0A8H5FLX4</accession>
<feature type="region of interest" description="Disordered" evidence="1">
    <location>
        <begin position="63"/>
        <end position="123"/>
    </location>
</feature>
<sequence>MSYHGHGHPSASTTPRSQPRHSSRLNDVHEPHEVHFGGRKVPSFGLNLNSGPKYTLPVTLPISGVPSTPVASRHRREAASYRTEDLHLPPLEATQTATAQGRSNRTSGASSYTPLTSPPARALQSSVHVVPRMDPPRPSPAVRHRATIASPQLGIIAPPTPNPFLITRTATPPTPNPFLIARTSLSASSNKPSRPSNIRNVTDIGYLLRERDKADIELRKARQRERYAVKMFNSGDPNWPEERCKTVMARTDAYLEDAKLKRLAYKEAKAMKGYGYGLEGEGRPQSPEDAHWSADVTHENGEDDKRWDDDSSDEERNGVDQERNGKNRSDEEHDDEERTDEERTDEERTDEERTDEERTNEERTDDERGDEERTDDDERDDEERTDDERDDEERTDDEEMDVAFLRSEHAKAQRQVKLAREREKYARKMNNAEHYKWNLERVQEVADVTKRRERDCEAWRRRLEKATKANKGVDNAHSVTGRYRIPPSAGASTSTPRQTPPKSVDRTRLLKQWSDADYEVAKAKKRETYAKDMLRASNPAWPQERYAERKEVTRKLQIEASKLKRQYEMALGRWR</sequence>
<reference evidence="2 3" key="1">
    <citation type="journal article" date="2020" name="ISME J.">
        <title>Uncovering the hidden diversity of litter-decomposition mechanisms in mushroom-forming fungi.</title>
        <authorList>
            <person name="Floudas D."/>
            <person name="Bentzer J."/>
            <person name="Ahren D."/>
            <person name="Johansson T."/>
            <person name="Persson P."/>
            <person name="Tunlid A."/>
        </authorList>
    </citation>
    <scope>NUCLEOTIDE SEQUENCE [LARGE SCALE GENOMIC DNA]</scope>
    <source>
        <strain evidence="2 3">CBS 175.51</strain>
    </source>
</reference>
<evidence type="ECO:0000313" key="3">
    <source>
        <dbReference type="Proteomes" id="UP000541558"/>
    </source>
</evidence>
<keyword evidence="3" id="KW-1185">Reference proteome</keyword>
<name>A0A8H5FLX4_9AGAR</name>
<evidence type="ECO:0000256" key="1">
    <source>
        <dbReference type="SAM" id="MobiDB-lite"/>
    </source>
</evidence>
<dbReference type="EMBL" id="JAACJK010000001">
    <property type="protein sequence ID" value="KAF5342070.1"/>
    <property type="molecule type" value="Genomic_DNA"/>
</dbReference>